<dbReference type="GO" id="GO:0045087">
    <property type="term" value="P:innate immune response"/>
    <property type="evidence" value="ECO:0007669"/>
    <property type="project" value="TreeGrafter"/>
</dbReference>
<keyword evidence="1" id="KW-0732">Signal</keyword>
<accession>A0A653D6B8</accession>
<evidence type="ECO:0000256" key="1">
    <source>
        <dbReference type="ARBA" id="ARBA00022729"/>
    </source>
</evidence>
<evidence type="ECO:0000313" key="7">
    <source>
        <dbReference type="Proteomes" id="UP000410492"/>
    </source>
</evidence>
<feature type="compositionally biased region" description="Basic and acidic residues" evidence="4">
    <location>
        <begin position="102"/>
        <end position="127"/>
    </location>
</feature>
<dbReference type="Proteomes" id="UP000410492">
    <property type="component" value="Unassembled WGS sequence"/>
</dbReference>
<protein>
    <recommendedName>
        <fullName evidence="5">Spaetzle domain-containing protein</fullName>
    </recommendedName>
</protein>
<feature type="compositionally biased region" description="Polar residues" evidence="4">
    <location>
        <begin position="43"/>
        <end position="62"/>
    </location>
</feature>
<feature type="compositionally biased region" description="Polar residues" evidence="4">
    <location>
        <begin position="72"/>
        <end position="83"/>
    </location>
</feature>
<dbReference type="GO" id="GO:0021556">
    <property type="term" value="P:central nervous system formation"/>
    <property type="evidence" value="ECO:0007669"/>
    <property type="project" value="TreeGrafter"/>
</dbReference>
<evidence type="ECO:0000256" key="2">
    <source>
        <dbReference type="ARBA" id="ARBA00023157"/>
    </source>
</evidence>
<dbReference type="GO" id="GO:0005121">
    <property type="term" value="F:Toll binding"/>
    <property type="evidence" value="ECO:0007669"/>
    <property type="project" value="TreeGrafter"/>
</dbReference>
<organism evidence="6 7">
    <name type="scientific">Callosobruchus maculatus</name>
    <name type="common">Southern cowpea weevil</name>
    <name type="synonym">Pulse bruchid</name>
    <dbReference type="NCBI Taxonomy" id="64391"/>
    <lineage>
        <taxon>Eukaryota</taxon>
        <taxon>Metazoa</taxon>
        <taxon>Ecdysozoa</taxon>
        <taxon>Arthropoda</taxon>
        <taxon>Hexapoda</taxon>
        <taxon>Insecta</taxon>
        <taxon>Pterygota</taxon>
        <taxon>Neoptera</taxon>
        <taxon>Endopterygota</taxon>
        <taxon>Coleoptera</taxon>
        <taxon>Polyphaga</taxon>
        <taxon>Cucujiformia</taxon>
        <taxon>Chrysomeloidea</taxon>
        <taxon>Chrysomelidae</taxon>
        <taxon>Bruchinae</taxon>
        <taxon>Bruchini</taxon>
        <taxon>Callosobruchus</taxon>
    </lineage>
</organism>
<feature type="domain" description="Spaetzle" evidence="5">
    <location>
        <begin position="225"/>
        <end position="318"/>
    </location>
</feature>
<keyword evidence="3" id="KW-0325">Glycoprotein</keyword>
<evidence type="ECO:0000256" key="4">
    <source>
        <dbReference type="SAM" id="MobiDB-lite"/>
    </source>
</evidence>
<dbReference type="FunFam" id="2.10.90.10:FF:000056">
    <property type="entry name" value="Protein spaetzle"/>
    <property type="match status" value="1"/>
</dbReference>
<sequence length="322" mass="36902">MLCYNPASAGPGTKFWTRTGIHDLHHLPEKVQSVIGFSHRKSNYTQNYPAHNQSENVGTSNASDHDHGYHKQYSQDSHIQSYSGPERFHSHNDGGQFGSKVKQSDFLHTTEHSHIESRHKYVHRSERDEDVSNSSSSSEEGFVKNEAIDSSRSMYFPSDERLAKPAVKKEKQPCQHRICEDVDNYPAEKIVEVISRSRELVGFFKNQPKPFEIDNRFGDDDDDTPCPTMKTKKFPKRALSTRNVEQLIVNVNDFQQGVDLEICKNEGSSCKFAEFPPHSYTTQCKQKYSKRLLMTFNEGKNDTIFDTFEFPSCCVCSIRRST</sequence>
<evidence type="ECO:0000259" key="5">
    <source>
        <dbReference type="Pfam" id="PF16077"/>
    </source>
</evidence>
<dbReference type="PANTHER" id="PTHR23199:SF12">
    <property type="entry name" value="NEUROTROPHIN 1-RELATED"/>
    <property type="match status" value="1"/>
</dbReference>
<dbReference type="Gene3D" id="2.10.90.10">
    <property type="entry name" value="Cystine-knot cytokines"/>
    <property type="match status" value="1"/>
</dbReference>
<keyword evidence="7" id="KW-1185">Reference proteome</keyword>
<keyword evidence="2" id="KW-1015">Disulfide bond</keyword>
<dbReference type="InterPro" id="IPR052444">
    <property type="entry name" value="Spz/Toll_ligand-like"/>
</dbReference>
<dbReference type="OrthoDB" id="6359065at2759"/>
<dbReference type="Pfam" id="PF16077">
    <property type="entry name" value="Spaetzle"/>
    <property type="match status" value="1"/>
</dbReference>
<evidence type="ECO:0000256" key="3">
    <source>
        <dbReference type="ARBA" id="ARBA00023180"/>
    </source>
</evidence>
<dbReference type="InterPro" id="IPR032104">
    <property type="entry name" value="Spaetzle"/>
</dbReference>
<dbReference type="PANTHER" id="PTHR23199">
    <property type="entry name" value="NEUROTROPHIN 1-RELATED"/>
    <property type="match status" value="1"/>
</dbReference>
<dbReference type="SUPFAM" id="SSF57501">
    <property type="entry name" value="Cystine-knot cytokines"/>
    <property type="match status" value="1"/>
</dbReference>
<evidence type="ECO:0000313" key="6">
    <source>
        <dbReference type="EMBL" id="VEN55742.1"/>
    </source>
</evidence>
<proteinExistence type="predicted"/>
<gene>
    <name evidence="6" type="ORF">CALMAC_LOCUS14837</name>
</gene>
<dbReference type="GO" id="GO:0008083">
    <property type="term" value="F:growth factor activity"/>
    <property type="evidence" value="ECO:0007669"/>
    <property type="project" value="TreeGrafter"/>
</dbReference>
<reference evidence="6 7" key="1">
    <citation type="submission" date="2019-01" db="EMBL/GenBank/DDBJ databases">
        <authorList>
            <person name="Sayadi A."/>
        </authorList>
    </citation>
    <scope>NUCLEOTIDE SEQUENCE [LARGE SCALE GENOMIC DNA]</scope>
</reference>
<dbReference type="GO" id="GO:0005615">
    <property type="term" value="C:extracellular space"/>
    <property type="evidence" value="ECO:0007669"/>
    <property type="project" value="UniProtKB-ARBA"/>
</dbReference>
<name>A0A653D6B8_CALMS</name>
<dbReference type="InterPro" id="IPR029034">
    <property type="entry name" value="Cystine-knot_cytokine"/>
</dbReference>
<dbReference type="EMBL" id="CAACVG010010410">
    <property type="protein sequence ID" value="VEN55742.1"/>
    <property type="molecule type" value="Genomic_DNA"/>
</dbReference>
<feature type="region of interest" description="Disordered" evidence="4">
    <location>
        <begin position="43"/>
        <end position="146"/>
    </location>
</feature>
<dbReference type="AlphaFoldDB" id="A0A653D6B8"/>